<protein>
    <submittedName>
        <fullName evidence="12">Uncharacterized protein</fullName>
    </submittedName>
</protein>
<keyword evidence="4" id="KW-0378">Hydrolase</keyword>
<dbReference type="InterPro" id="IPR007863">
    <property type="entry name" value="Peptidase_M16_C"/>
</dbReference>
<evidence type="ECO:0000256" key="1">
    <source>
        <dbReference type="ARBA" id="ARBA00007261"/>
    </source>
</evidence>
<keyword evidence="3" id="KW-0479">Metal-binding</keyword>
<keyword evidence="2" id="KW-0645">Protease</keyword>
<evidence type="ECO:0000259" key="10">
    <source>
        <dbReference type="Pfam" id="PF16187"/>
    </source>
</evidence>
<evidence type="ECO:0000256" key="6">
    <source>
        <dbReference type="ARBA" id="ARBA00023049"/>
    </source>
</evidence>
<comment type="caution">
    <text evidence="12">The sequence shown here is derived from an EMBL/GenBank/DDBJ whole genome shotgun (WGS) entry which is preliminary data.</text>
</comment>
<evidence type="ECO:0000259" key="8">
    <source>
        <dbReference type="Pfam" id="PF00675"/>
    </source>
</evidence>
<dbReference type="InterPro" id="IPR011249">
    <property type="entry name" value="Metalloenz_LuxS/M16"/>
</dbReference>
<dbReference type="PANTHER" id="PTHR43690:SF18">
    <property type="entry name" value="INSULIN-DEGRADING ENZYME-RELATED"/>
    <property type="match status" value="1"/>
</dbReference>
<dbReference type="Proteomes" id="UP001439008">
    <property type="component" value="Unassembled WGS sequence"/>
</dbReference>
<dbReference type="InterPro" id="IPR011765">
    <property type="entry name" value="Pept_M16_N"/>
</dbReference>
<reference evidence="12 13" key="1">
    <citation type="journal article" date="2024" name="BMC Biol.">
        <title>Comparative genomics of Ascetosporea gives new insight into the evolutionary basis for animal parasitism in Rhizaria.</title>
        <authorList>
            <person name="Hiltunen Thoren M."/>
            <person name="Onut-Brannstrom I."/>
            <person name="Alfjorden A."/>
            <person name="Peckova H."/>
            <person name="Swords F."/>
            <person name="Hooper C."/>
            <person name="Holzer A.S."/>
            <person name="Bass D."/>
            <person name="Burki F."/>
        </authorList>
    </citation>
    <scope>NUCLEOTIDE SEQUENCE [LARGE SCALE GENOMIC DNA]</scope>
    <source>
        <strain evidence="12">20-A016</strain>
    </source>
</reference>
<dbReference type="InterPro" id="IPR032632">
    <property type="entry name" value="Peptidase_M16_M"/>
</dbReference>
<accession>A0ABV2AE80</accession>
<evidence type="ECO:0000256" key="4">
    <source>
        <dbReference type="ARBA" id="ARBA00022801"/>
    </source>
</evidence>
<evidence type="ECO:0000256" key="2">
    <source>
        <dbReference type="ARBA" id="ARBA00022670"/>
    </source>
</evidence>
<evidence type="ECO:0000256" key="5">
    <source>
        <dbReference type="ARBA" id="ARBA00022833"/>
    </source>
</evidence>
<dbReference type="Pfam" id="PF00675">
    <property type="entry name" value="Peptidase_M16"/>
    <property type="match status" value="1"/>
</dbReference>
<evidence type="ECO:0000259" key="9">
    <source>
        <dbReference type="Pfam" id="PF05193"/>
    </source>
</evidence>
<evidence type="ECO:0000256" key="3">
    <source>
        <dbReference type="ARBA" id="ARBA00022723"/>
    </source>
</evidence>
<evidence type="ECO:0000259" key="11">
    <source>
        <dbReference type="Pfam" id="PF22456"/>
    </source>
</evidence>
<keyword evidence="6" id="KW-0482">Metalloprotease</keyword>
<dbReference type="EMBL" id="JBDODL010000008">
    <property type="protein sequence ID" value="MES1918034.1"/>
    <property type="molecule type" value="Genomic_DNA"/>
</dbReference>
<dbReference type="InterPro" id="IPR050626">
    <property type="entry name" value="Peptidase_M16"/>
</dbReference>
<evidence type="ECO:0000256" key="7">
    <source>
        <dbReference type="RuleBase" id="RU004447"/>
    </source>
</evidence>
<organism evidence="12 13">
    <name type="scientific">Bonamia ostreae</name>
    <dbReference type="NCBI Taxonomy" id="126728"/>
    <lineage>
        <taxon>Eukaryota</taxon>
        <taxon>Sar</taxon>
        <taxon>Rhizaria</taxon>
        <taxon>Endomyxa</taxon>
        <taxon>Ascetosporea</taxon>
        <taxon>Haplosporida</taxon>
        <taxon>Bonamia</taxon>
    </lineage>
</organism>
<dbReference type="Pfam" id="PF05193">
    <property type="entry name" value="Peptidase_M16_C"/>
    <property type="match status" value="1"/>
</dbReference>
<dbReference type="InterPro" id="IPR054734">
    <property type="entry name" value="PqqF-like_C_4"/>
</dbReference>
<comment type="similarity">
    <text evidence="1 7">Belongs to the peptidase M16 family.</text>
</comment>
<evidence type="ECO:0000313" key="13">
    <source>
        <dbReference type="Proteomes" id="UP001439008"/>
    </source>
</evidence>
<feature type="domain" description="Coenzyme PQQ synthesis protein F-like C-terminal lobe" evidence="11">
    <location>
        <begin position="761"/>
        <end position="857"/>
    </location>
</feature>
<dbReference type="PROSITE" id="PS00143">
    <property type="entry name" value="INSULINASE"/>
    <property type="match status" value="1"/>
</dbReference>
<dbReference type="SUPFAM" id="SSF63411">
    <property type="entry name" value="LuxS/MPP-like metallohydrolase"/>
    <property type="match status" value="4"/>
</dbReference>
<dbReference type="Gene3D" id="3.30.830.10">
    <property type="entry name" value="Metalloenzyme, LuxS/M16 peptidase-like"/>
    <property type="match status" value="4"/>
</dbReference>
<feature type="domain" description="Peptidase M16 N-terminal" evidence="8">
    <location>
        <begin position="28"/>
        <end position="159"/>
    </location>
</feature>
<feature type="domain" description="Peptidase M16 C-terminal" evidence="9">
    <location>
        <begin position="180"/>
        <end position="344"/>
    </location>
</feature>
<keyword evidence="5" id="KW-0862">Zinc</keyword>
<dbReference type="Pfam" id="PF22456">
    <property type="entry name" value="PqqF-like_C_4"/>
    <property type="match status" value="1"/>
</dbReference>
<feature type="domain" description="Peptidase M16 middle/third" evidence="10">
    <location>
        <begin position="373"/>
        <end position="653"/>
    </location>
</feature>
<dbReference type="Pfam" id="PF16187">
    <property type="entry name" value="Peptidase_M16_M"/>
    <property type="match status" value="1"/>
</dbReference>
<dbReference type="PANTHER" id="PTHR43690">
    <property type="entry name" value="NARDILYSIN"/>
    <property type="match status" value="1"/>
</dbReference>
<name>A0ABV2AE80_9EUKA</name>
<dbReference type="InterPro" id="IPR001431">
    <property type="entry name" value="Pept_M16_Zn_BS"/>
</dbReference>
<sequence length="975" mass="111929">MASNHIKITKPVSDYKDYILVRKDKIPIVLVHDPKAQLNAMAISIGVGSISCKKINGLAHFIEHLIFQGGKKNQSFQKTTSELGGLTNAFTAGLQTVFMASFRSEETERAIREFTEMLLDPKFEIEESEKEIKAVNNESVMDKDKDGWRTMLVLKDIIRNKTDHPYSIFGCGNSETLKDVKREDIVDFWEKHYAKHPIRITLYTKQPFDEVIPFLKPFLHLQTEDERIEISENPFEVLQGLRINVSSLCETNTLCFNFPMKPVYFKPTAGDMYPLQLLIQNPADLEAALVDKQLASQVVAGLDENTPFGCVFSIEVQLTERMTTEEGVASVTALLFSFLENLKNMYSGDEGKERTERHLEYAAYLKQFHFDQRDSHSAFDEVTEIVLNTDRNLPDLRNVLQNSSKIVIEDARESFLEGLAALNPQNVFMVFSRKNHPEDKVPNEEKWFGARYGVVKMNIPTTEKFNVGATELIHKYVEPTLFEAPDYEKREKGVSVFIKNRTSFKKLLIYMRTNLVLNKISFPDGMDLKDLFVFHIVADLLNKSILREMSHYSRIGSGFSIGVSIEGFSLTMSTYPEHFSEMLDSAVNYLNQFIQMDFDADLQKYIRHWFEHAKKDLVSGIANEKIVQPYQQCQYLLDQLMLDNEKTIEQKLQIAENLSLNDLERINKIFGNKENSKFGVRMLLLGNTFPDLQHYVEKAFQEYFENSIPDEQLYERKINSYESDVYLRQKATAPGTKNSGVIVARSLGSADDLREILVELLKDRESDPFFADLRTKQSLGYIASITSFKRGTQLYLGAVIQSSDKGPDLVKKAIEDFFSKFESDLFKGPIFMERITNLEKKLKEPDKSLLECLERYWNEIDSMRLDFEHKENQLRLLQSIKKDEKLVTKNLLEFMKTKNTIYAMVSGADHVDEVRVHDGSTKLDDQELAIRKEAVVSFKNKGGSPPSAAKSVMKIQTISSYEFYNKGINKSIEVH</sequence>
<keyword evidence="13" id="KW-1185">Reference proteome</keyword>
<gene>
    <name evidence="12" type="ORF">MHBO_000063</name>
</gene>
<proteinExistence type="inferred from homology"/>
<evidence type="ECO:0000313" key="12">
    <source>
        <dbReference type="EMBL" id="MES1918034.1"/>
    </source>
</evidence>